<keyword evidence="4" id="KW-0479">Metal-binding</keyword>
<dbReference type="SFLD" id="SFLDS00005">
    <property type="entry name" value="Isoprenoid_Synthase_Type_I"/>
    <property type="match status" value="1"/>
</dbReference>
<accession>C1E716</accession>
<evidence type="ECO:0000256" key="3">
    <source>
        <dbReference type="ARBA" id="ARBA00022679"/>
    </source>
</evidence>
<evidence type="ECO:0008006" key="10">
    <source>
        <dbReference type="Google" id="ProtNLM"/>
    </source>
</evidence>
<evidence type="ECO:0000256" key="7">
    <source>
        <dbReference type="RuleBase" id="RU004466"/>
    </source>
</evidence>
<dbReference type="PANTHER" id="PTHR12001:SF69">
    <property type="entry name" value="ALL TRANS-POLYPRENYL-DIPHOSPHATE SYNTHASE PDSS1"/>
    <property type="match status" value="1"/>
</dbReference>
<dbReference type="KEGG" id="mis:MICPUN_58850"/>
<evidence type="ECO:0000256" key="5">
    <source>
        <dbReference type="ARBA" id="ARBA00022842"/>
    </source>
</evidence>
<keyword evidence="5" id="KW-0460">Magnesium</keyword>
<evidence type="ECO:0000256" key="2">
    <source>
        <dbReference type="ARBA" id="ARBA00006706"/>
    </source>
</evidence>
<dbReference type="GO" id="GO:0046872">
    <property type="term" value="F:metal ion binding"/>
    <property type="evidence" value="ECO:0007669"/>
    <property type="project" value="UniProtKB-KW"/>
</dbReference>
<evidence type="ECO:0000313" key="8">
    <source>
        <dbReference type="EMBL" id="ACO63901.1"/>
    </source>
</evidence>
<dbReference type="Pfam" id="PF00348">
    <property type="entry name" value="polyprenyl_synt"/>
    <property type="match status" value="1"/>
</dbReference>
<dbReference type="PANTHER" id="PTHR12001">
    <property type="entry name" value="GERANYLGERANYL PYROPHOSPHATE SYNTHASE"/>
    <property type="match status" value="1"/>
</dbReference>
<keyword evidence="3 7" id="KW-0808">Transferase</keyword>
<dbReference type="EMBL" id="CP001326">
    <property type="protein sequence ID" value="ACO63901.1"/>
    <property type="molecule type" value="Genomic_DNA"/>
</dbReference>
<dbReference type="STRING" id="296587.C1E716"/>
<dbReference type="Proteomes" id="UP000002009">
    <property type="component" value="Chromosome 5"/>
</dbReference>
<dbReference type="InterPro" id="IPR008949">
    <property type="entry name" value="Isoprenoid_synthase_dom_sf"/>
</dbReference>
<dbReference type="OMA" id="GKQMRPM"/>
<keyword evidence="6" id="KW-0414">Isoprene biosynthesis</keyword>
<dbReference type="FunCoup" id="C1E716">
    <property type="interactions" value="125"/>
</dbReference>
<dbReference type="NCBIfam" id="TIGR02749">
    <property type="entry name" value="prenyl_cyano"/>
    <property type="match status" value="1"/>
</dbReference>
<reference evidence="8 9" key="1">
    <citation type="journal article" date="2009" name="Science">
        <title>Green evolution and dynamic adaptations revealed by genomes of the marine picoeukaryotes Micromonas.</title>
        <authorList>
            <person name="Worden A.Z."/>
            <person name="Lee J.H."/>
            <person name="Mock T."/>
            <person name="Rouze P."/>
            <person name="Simmons M.P."/>
            <person name="Aerts A.L."/>
            <person name="Allen A.E."/>
            <person name="Cuvelier M.L."/>
            <person name="Derelle E."/>
            <person name="Everett M.V."/>
            <person name="Foulon E."/>
            <person name="Grimwood J."/>
            <person name="Gundlach H."/>
            <person name="Henrissat B."/>
            <person name="Napoli C."/>
            <person name="McDonald S.M."/>
            <person name="Parker M.S."/>
            <person name="Rombauts S."/>
            <person name="Salamov A."/>
            <person name="Von Dassow P."/>
            <person name="Badger J.H."/>
            <person name="Coutinho P.M."/>
            <person name="Demir E."/>
            <person name="Dubchak I."/>
            <person name="Gentemann C."/>
            <person name="Eikrem W."/>
            <person name="Gready J.E."/>
            <person name="John U."/>
            <person name="Lanier W."/>
            <person name="Lindquist E.A."/>
            <person name="Lucas S."/>
            <person name="Mayer K.F."/>
            <person name="Moreau H."/>
            <person name="Not F."/>
            <person name="Otillar R."/>
            <person name="Panaud O."/>
            <person name="Pangilinan J."/>
            <person name="Paulsen I."/>
            <person name="Piegu B."/>
            <person name="Poliakov A."/>
            <person name="Robbens S."/>
            <person name="Schmutz J."/>
            <person name="Toulza E."/>
            <person name="Wyss T."/>
            <person name="Zelensky A."/>
            <person name="Zhou K."/>
            <person name="Armbrust E.V."/>
            <person name="Bhattacharya D."/>
            <person name="Goodenough U.W."/>
            <person name="Van de Peer Y."/>
            <person name="Grigoriev I.V."/>
        </authorList>
    </citation>
    <scope>NUCLEOTIDE SEQUENCE [LARGE SCALE GENOMIC DNA]</scope>
    <source>
        <strain evidence="9">RCC299 / NOUM17</strain>
    </source>
</reference>
<dbReference type="InterPro" id="IPR000092">
    <property type="entry name" value="Polyprenyl_synt"/>
</dbReference>
<evidence type="ECO:0000313" key="9">
    <source>
        <dbReference type="Proteomes" id="UP000002009"/>
    </source>
</evidence>
<keyword evidence="9" id="KW-1185">Reference proteome</keyword>
<dbReference type="AlphaFoldDB" id="C1E716"/>
<dbReference type="OrthoDB" id="9927103at2759"/>
<dbReference type="RefSeq" id="XP_002502643.1">
    <property type="nucleotide sequence ID" value="XM_002502597.1"/>
</dbReference>
<dbReference type="InParanoid" id="C1E716"/>
<evidence type="ECO:0000256" key="6">
    <source>
        <dbReference type="ARBA" id="ARBA00023229"/>
    </source>
</evidence>
<dbReference type="GeneID" id="8243559"/>
<dbReference type="PROSITE" id="PS00723">
    <property type="entry name" value="POLYPRENYL_SYNTHASE_1"/>
    <property type="match status" value="1"/>
</dbReference>
<dbReference type="GO" id="GO:0004659">
    <property type="term" value="F:prenyltransferase activity"/>
    <property type="evidence" value="ECO:0007669"/>
    <property type="project" value="InterPro"/>
</dbReference>
<sequence>MMSAVVGAGAGAARAVAGAAAGEGRMTARARASTNGGSAAGWRVARWGEGRPAGRSRVSGGVGGGFSGAALGGAGRAGADKSTAAVAVNGKRAPSIDEMDMDPEHVKFASQDELDQSEIMKCKDGVCTYVIDDIIAPVKSDMEQMRSNILDIVGRKNPLLLAAADQIFGAGGKRLRPVLVFLVARATAQLMSMDDITERQRRLAEITEMIHTASLVHDDVLDDCDTRRGAETIHTLYGTRVAILAGDFLFAQSSWYLANLDNLEVIKLISQVIADFADGEISQAGALFNCDVTLEGYLEKSHNKTASLIAASCKSAAVFSEVSEDVKMDMYEYGKHLGLAFQIVDDILDFTQSEAQLGKPKGQDLASGNLTAPCIFALGRNPRLRELIETQFANPEDLAEAIEIVNESGIEDARRLAREEADMALAALKGLPEGKAKTSLVDMVGYVLERLY</sequence>
<gene>
    <name evidence="8" type="ORF">MICPUN_58850</name>
</gene>
<dbReference type="PROSITE" id="PS00444">
    <property type="entry name" value="POLYPRENYL_SYNTHASE_2"/>
    <property type="match status" value="1"/>
</dbReference>
<organism evidence="8 9">
    <name type="scientific">Micromonas commoda (strain RCC299 / NOUM17 / CCMP2709)</name>
    <name type="common">Picoplanktonic green alga</name>
    <dbReference type="NCBI Taxonomy" id="296587"/>
    <lineage>
        <taxon>Eukaryota</taxon>
        <taxon>Viridiplantae</taxon>
        <taxon>Chlorophyta</taxon>
        <taxon>Mamiellophyceae</taxon>
        <taxon>Mamiellales</taxon>
        <taxon>Mamiellaceae</taxon>
        <taxon>Micromonas</taxon>
    </lineage>
</organism>
<evidence type="ECO:0000256" key="1">
    <source>
        <dbReference type="ARBA" id="ARBA00001946"/>
    </source>
</evidence>
<protein>
    <recommendedName>
        <fullName evidence="10">Solanesyl diphosphate synthase</fullName>
    </recommendedName>
</protein>
<comment type="similarity">
    <text evidence="2 7">Belongs to the FPP/GGPP synthase family.</text>
</comment>
<dbReference type="GO" id="GO:0008299">
    <property type="term" value="P:isoprenoid biosynthetic process"/>
    <property type="evidence" value="ECO:0007669"/>
    <property type="project" value="UniProtKB-KW"/>
</dbReference>
<comment type="cofactor">
    <cofactor evidence="1">
        <name>Mg(2+)</name>
        <dbReference type="ChEBI" id="CHEBI:18420"/>
    </cofactor>
</comment>
<dbReference type="GO" id="GO:0009507">
    <property type="term" value="C:chloroplast"/>
    <property type="evidence" value="ECO:0007669"/>
    <property type="project" value="TreeGrafter"/>
</dbReference>
<evidence type="ECO:0000256" key="4">
    <source>
        <dbReference type="ARBA" id="ARBA00022723"/>
    </source>
</evidence>
<dbReference type="CDD" id="cd00685">
    <property type="entry name" value="Trans_IPPS_HT"/>
    <property type="match status" value="1"/>
</dbReference>
<dbReference type="GO" id="GO:0010236">
    <property type="term" value="P:plastoquinone biosynthetic process"/>
    <property type="evidence" value="ECO:0007669"/>
    <property type="project" value="TreeGrafter"/>
</dbReference>
<dbReference type="SUPFAM" id="SSF48576">
    <property type="entry name" value="Terpenoid synthases"/>
    <property type="match status" value="1"/>
</dbReference>
<proteinExistence type="inferred from homology"/>
<dbReference type="eggNOG" id="KOG0776">
    <property type="taxonomic scope" value="Eukaryota"/>
</dbReference>
<dbReference type="InterPro" id="IPR033749">
    <property type="entry name" value="Polyprenyl_synt_CS"/>
</dbReference>
<name>C1E716_MICCC</name>
<dbReference type="Gene3D" id="1.10.600.10">
    <property type="entry name" value="Farnesyl Diphosphate Synthase"/>
    <property type="match status" value="1"/>
</dbReference>